<evidence type="ECO:0000313" key="2">
    <source>
        <dbReference type="Proteomes" id="UP000226031"/>
    </source>
</evidence>
<dbReference type="CDD" id="cd09917">
    <property type="entry name" value="F-box_SF"/>
    <property type="match status" value="1"/>
</dbReference>
<protein>
    <recommendedName>
        <fullName evidence="3">F-box domain-containing protein</fullName>
    </recommendedName>
</protein>
<organism evidence="1 2">
    <name type="scientific">[Emmonsia] crescens</name>
    <dbReference type="NCBI Taxonomy" id="73230"/>
    <lineage>
        <taxon>Eukaryota</taxon>
        <taxon>Fungi</taxon>
        <taxon>Dikarya</taxon>
        <taxon>Ascomycota</taxon>
        <taxon>Pezizomycotina</taxon>
        <taxon>Eurotiomycetes</taxon>
        <taxon>Eurotiomycetidae</taxon>
        <taxon>Onygenales</taxon>
        <taxon>Ajellomycetaceae</taxon>
        <taxon>Emergomyces</taxon>
    </lineage>
</organism>
<sequence>MTYRPNEIDIHVLNRLFLSRTATDDIIDFGHDYGGMYERFHQIPGLRFRKTLLGRDIRHLQYENVLVDPLNIYSLKDALHESERAVWRHNVSKGMPSMVASDRGSGGIFKQFLLEILIKVLLYLPSRDVLSLKLASRAFAGVSLPQLFWASRFGPGSERGYIFSCMKI</sequence>
<evidence type="ECO:0008006" key="3">
    <source>
        <dbReference type="Google" id="ProtNLM"/>
    </source>
</evidence>
<dbReference type="Proteomes" id="UP000226031">
    <property type="component" value="Unassembled WGS sequence"/>
</dbReference>
<comment type="caution">
    <text evidence="1">The sequence shown here is derived from an EMBL/GenBank/DDBJ whole genome shotgun (WGS) entry which is preliminary data.</text>
</comment>
<dbReference type="SUPFAM" id="SSF81383">
    <property type="entry name" value="F-box domain"/>
    <property type="match status" value="1"/>
</dbReference>
<dbReference type="AlphaFoldDB" id="A0A2B7ZQH8"/>
<accession>A0A2B7ZQH8</accession>
<dbReference type="InterPro" id="IPR036047">
    <property type="entry name" value="F-box-like_dom_sf"/>
</dbReference>
<gene>
    <name evidence="1" type="ORF">GX50_01479</name>
</gene>
<dbReference type="EMBL" id="PDND01000018">
    <property type="protein sequence ID" value="PGH35631.1"/>
    <property type="molecule type" value="Genomic_DNA"/>
</dbReference>
<keyword evidence="2" id="KW-1185">Reference proteome</keyword>
<proteinExistence type="predicted"/>
<evidence type="ECO:0000313" key="1">
    <source>
        <dbReference type="EMBL" id="PGH35631.1"/>
    </source>
</evidence>
<reference evidence="1 2" key="1">
    <citation type="submission" date="2017-10" db="EMBL/GenBank/DDBJ databases">
        <title>Comparative genomics in systemic dimorphic fungi from Ajellomycetaceae.</title>
        <authorList>
            <person name="Munoz J.F."/>
            <person name="Mcewen J.G."/>
            <person name="Clay O.K."/>
            <person name="Cuomo C.A."/>
        </authorList>
    </citation>
    <scope>NUCLEOTIDE SEQUENCE [LARGE SCALE GENOMIC DNA]</scope>
    <source>
        <strain evidence="1 2">UAMH4076</strain>
    </source>
</reference>
<name>A0A2B7ZQH8_9EURO</name>